<organism evidence="9 10">
    <name type="scientific">Phoenix dactylifera</name>
    <name type="common">Date palm</name>
    <dbReference type="NCBI Taxonomy" id="42345"/>
    <lineage>
        <taxon>Eukaryota</taxon>
        <taxon>Viridiplantae</taxon>
        <taxon>Streptophyta</taxon>
        <taxon>Embryophyta</taxon>
        <taxon>Tracheophyta</taxon>
        <taxon>Spermatophyta</taxon>
        <taxon>Magnoliopsida</taxon>
        <taxon>Liliopsida</taxon>
        <taxon>Arecaceae</taxon>
        <taxon>Coryphoideae</taxon>
        <taxon>Phoeniceae</taxon>
        <taxon>Phoenix</taxon>
    </lineage>
</organism>
<feature type="short sequence motif" description="Bipartite nuclear localization signal" evidence="4">
    <location>
        <begin position="181"/>
        <end position="191"/>
    </location>
</feature>
<proteinExistence type="inferred from homology"/>
<name>A0A8B9A744_PHODC</name>
<dbReference type="GO" id="GO:0006355">
    <property type="term" value="P:regulation of DNA-templated transcription"/>
    <property type="evidence" value="ECO:0007669"/>
    <property type="project" value="InterPro"/>
</dbReference>
<dbReference type="InterPro" id="IPR031137">
    <property type="entry name" value="GRF"/>
</dbReference>
<reference evidence="10" key="2">
    <citation type="submission" date="2025-08" db="UniProtKB">
        <authorList>
            <consortium name="RefSeq"/>
        </authorList>
    </citation>
    <scope>IDENTIFICATION</scope>
    <source>
        <tissue evidence="10">Young leaves</tissue>
    </source>
</reference>
<dbReference type="RefSeq" id="XP_038979698.1">
    <property type="nucleotide sequence ID" value="XM_039123770.1"/>
</dbReference>
<feature type="compositionally biased region" description="Low complexity" evidence="6">
    <location>
        <begin position="507"/>
        <end position="522"/>
    </location>
</feature>
<evidence type="ECO:0000259" key="7">
    <source>
        <dbReference type="PROSITE" id="PS51666"/>
    </source>
</evidence>
<dbReference type="GO" id="GO:0005634">
    <property type="term" value="C:nucleus"/>
    <property type="evidence" value="ECO:0007669"/>
    <property type="project" value="UniProtKB-SubCell"/>
</dbReference>
<keyword evidence="3 4" id="KW-0539">Nucleus</keyword>
<feature type="compositionally biased region" description="Polar residues" evidence="6">
    <location>
        <begin position="485"/>
        <end position="502"/>
    </location>
</feature>
<reference evidence="9" key="1">
    <citation type="journal article" date="2019" name="Nat. Commun.">
        <title>Genome-wide association mapping of date palm fruit traits.</title>
        <authorList>
            <person name="Hazzouri K.M."/>
            <person name="Gros-Balthazard M."/>
            <person name="Flowers J.M."/>
            <person name="Copetti D."/>
            <person name="Lemansour A."/>
            <person name="Lebrun M."/>
            <person name="Masmoudi K."/>
            <person name="Ferrand S."/>
            <person name="Dhar M.I."/>
            <person name="Fresquez Z.A."/>
            <person name="Rosas U."/>
            <person name="Zhang J."/>
            <person name="Talag J."/>
            <person name="Lee S."/>
            <person name="Kudrna D."/>
            <person name="Powell R.F."/>
            <person name="Leitch I.J."/>
            <person name="Krueger R.R."/>
            <person name="Wing R.A."/>
            <person name="Amiri K.M.A."/>
            <person name="Purugganan M.D."/>
        </authorList>
    </citation>
    <scope>NUCLEOTIDE SEQUENCE [LARGE SCALE GENOMIC DNA]</scope>
    <source>
        <strain evidence="9">cv. Khalas</strain>
    </source>
</reference>
<feature type="region of interest" description="Disordered" evidence="6">
    <location>
        <begin position="484"/>
        <end position="522"/>
    </location>
</feature>
<dbReference type="KEGG" id="pda:120109938"/>
<evidence type="ECO:0000259" key="8">
    <source>
        <dbReference type="PROSITE" id="PS51667"/>
    </source>
</evidence>
<dbReference type="GeneID" id="120109938"/>
<evidence type="ECO:0000256" key="3">
    <source>
        <dbReference type="ARBA" id="ARBA00023242"/>
    </source>
</evidence>
<protein>
    <recommendedName>
        <fullName evidence="5">Growth-regulating factor</fullName>
    </recommendedName>
</protein>
<dbReference type="PROSITE" id="PS51666">
    <property type="entry name" value="QLQ"/>
    <property type="match status" value="1"/>
</dbReference>
<keyword evidence="9" id="KW-1185">Reference proteome</keyword>
<dbReference type="GO" id="GO:0005524">
    <property type="term" value="F:ATP binding"/>
    <property type="evidence" value="ECO:0007669"/>
    <property type="project" value="UniProtKB-UniRule"/>
</dbReference>
<comment type="similarity">
    <text evidence="2 5">Belongs to the GRF family.</text>
</comment>
<sequence length="541" mass="57380">METGVGLGDKRERKEDEESLGLGFGCGSDSITFAPHQKLIRTAGFPFLSCTTRDGGSVPTSTPFLGSGPTLFLNDAYDGGRALQPFPIPFRSPGVAMGVGGSASAAALRAIPFTSAQWQELQRQALIYKHIIASVPVPPDLLFPSSPPHHLLPNQTVVVGRGSAGAFNLRFSGNTDPEPGRCRRTDGKKWRCSRDAAPDQKYCERHLHRGRPRSRKPVEVGKTKPITSNAPPPTAVSTNSPTIVTAAAATTATATAAATTSSSLSKPFPSQSSVFFPKDELKFPFQPLEPNKEPRCLDWIKGNNEEMESSLQWELMHSKIGLSSSSTPILQSYDDHLNSSYTAFLNPDFCSLEEDTIGDHREIPRSFIDAWSTENPAAATTKNGNLTSVPAGGELPLSTLTLSMSGVEEGGDHQIQMGLGVGDTLVKTRPSGWIAPASPLGGPLGEVLQTSNATSPRQGFVADDCRDSGSGGLINCMSIGFHGSQAASPQESPTRLASSPSGVLQKAMVSLSDSSSSSSPTFAAASRSEIALQWMNQAKQQ</sequence>
<dbReference type="InterPro" id="IPR014977">
    <property type="entry name" value="WRC_dom"/>
</dbReference>
<evidence type="ECO:0000256" key="6">
    <source>
        <dbReference type="SAM" id="MobiDB-lite"/>
    </source>
</evidence>
<feature type="short sequence motif" description="Bipartite nuclear localization signal" evidence="4">
    <location>
        <begin position="209"/>
        <end position="216"/>
    </location>
</feature>
<evidence type="ECO:0000256" key="4">
    <source>
        <dbReference type="PROSITE-ProRule" id="PRU01002"/>
    </source>
</evidence>
<evidence type="ECO:0000256" key="5">
    <source>
        <dbReference type="RuleBase" id="RU367127"/>
    </source>
</evidence>
<feature type="domain" description="QLQ" evidence="7">
    <location>
        <begin position="112"/>
        <end position="147"/>
    </location>
</feature>
<dbReference type="SMART" id="SM00951">
    <property type="entry name" value="QLQ"/>
    <property type="match status" value="1"/>
</dbReference>
<dbReference type="InterPro" id="IPR014978">
    <property type="entry name" value="Gln-Leu-Gln_QLQ"/>
</dbReference>
<dbReference type="Proteomes" id="UP000228380">
    <property type="component" value="Chromosome 2"/>
</dbReference>
<evidence type="ECO:0000256" key="2">
    <source>
        <dbReference type="ARBA" id="ARBA00008122"/>
    </source>
</evidence>
<dbReference type="PANTHER" id="PTHR31602">
    <property type="entry name" value="GROWTH-REGULATING FACTOR 5"/>
    <property type="match status" value="1"/>
</dbReference>
<dbReference type="AlphaFoldDB" id="A0A8B9A744"/>
<evidence type="ECO:0000313" key="10">
    <source>
        <dbReference type="RefSeq" id="XP_038979698.1"/>
    </source>
</evidence>
<comment type="domain">
    <text evidence="5">The QLQ domain and WRC domain may be involved in protein-protein interaction and DNA-binding, respectively.</text>
</comment>
<evidence type="ECO:0000313" key="9">
    <source>
        <dbReference type="Proteomes" id="UP000228380"/>
    </source>
</evidence>
<feature type="region of interest" description="Disordered" evidence="6">
    <location>
        <begin position="208"/>
        <end position="239"/>
    </location>
</feature>
<dbReference type="GO" id="GO:0006351">
    <property type="term" value="P:DNA-templated transcription"/>
    <property type="evidence" value="ECO:0007669"/>
    <property type="project" value="UniProtKB-UniRule"/>
</dbReference>
<dbReference type="Pfam" id="PF08880">
    <property type="entry name" value="QLQ"/>
    <property type="match status" value="1"/>
</dbReference>
<keyword evidence="5" id="KW-0805">Transcription regulation</keyword>
<comment type="subcellular location">
    <subcellularLocation>
        <location evidence="1 4 5">Nucleus</location>
    </subcellularLocation>
</comment>
<dbReference type="OrthoDB" id="1937002at2759"/>
<feature type="compositionally biased region" description="Polar residues" evidence="6">
    <location>
        <begin position="225"/>
        <end position="239"/>
    </location>
</feature>
<gene>
    <name evidence="10" type="primary">LOC120109938</name>
</gene>
<dbReference type="PANTHER" id="PTHR31602:SF8">
    <property type="entry name" value="GROWTH-REGULATING FACTOR 5"/>
    <property type="match status" value="1"/>
</dbReference>
<keyword evidence="5" id="KW-0010">Activator</keyword>
<accession>A0A8B9A744</accession>
<evidence type="ECO:0000256" key="1">
    <source>
        <dbReference type="ARBA" id="ARBA00004123"/>
    </source>
</evidence>
<feature type="domain" description="WRC" evidence="8">
    <location>
        <begin position="176"/>
        <end position="220"/>
    </location>
</feature>
<comment type="function">
    <text evidence="5">Transcription activator.</text>
</comment>
<dbReference type="PROSITE" id="PS51667">
    <property type="entry name" value="WRC"/>
    <property type="match status" value="1"/>
</dbReference>
<dbReference type="GO" id="GO:0032502">
    <property type="term" value="P:developmental process"/>
    <property type="evidence" value="ECO:0007669"/>
    <property type="project" value="InterPro"/>
</dbReference>
<keyword evidence="5" id="KW-0804">Transcription</keyword>
<dbReference type="Pfam" id="PF08879">
    <property type="entry name" value="WRC"/>
    <property type="match status" value="1"/>
</dbReference>